<keyword evidence="4" id="KW-0964">Secreted</keyword>
<dbReference type="InterPro" id="IPR001693">
    <property type="entry name" value="Calcitonin_peptide-like"/>
</dbReference>
<dbReference type="Gene3D" id="6.10.250.2190">
    <property type="match status" value="1"/>
</dbReference>
<dbReference type="InterPro" id="IPR000443">
    <property type="entry name" value="IAPP"/>
</dbReference>
<evidence type="ECO:0000256" key="6">
    <source>
        <dbReference type="ARBA" id="ARBA00023087"/>
    </source>
</evidence>
<dbReference type="InterPro" id="IPR021116">
    <property type="entry name" value="Calcitonin/adrenomedullin"/>
</dbReference>
<dbReference type="GO" id="GO:0005179">
    <property type="term" value="F:hormone activity"/>
    <property type="evidence" value="ECO:0007669"/>
    <property type="project" value="UniProtKB-KW"/>
</dbReference>
<protein>
    <recommendedName>
        <fullName evidence="3">Islet amyloid polypeptide</fullName>
    </recommendedName>
    <alternativeName>
        <fullName evidence="8">Amylin</fullName>
    </alternativeName>
</protein>
<dbReference type="Ensembl" id="ENSMMNT00015022511.1">
    <property type="protein sequence ID" value="ENSMMNP00015020477.1"/>
    <property type="gene ID" value="ENSMMNG00015015042.1"/>
</dbReference>
<reference evidence="13" key="1">
    <citation type="submission" date="2025-08" db="UniProtKB">
        <authorList>
            <consortium name="Ensembl"/>
        </authorList>
    </citation>
    <scope>IDENTIFICATION</scope>
</reference>
<reference evidence="13" key="2">
    <citation type="submission" date="2025-09" db="UniProtKB">
        <authorList>
            <consortium name="Ensembl"/>
        </authorList>
    </citation>
    <scope>IDENTIFICATION</scope>
</reference>
<keyword evidence="14" id="KW-1185">Reference proteome</keyword>
<evidence type="ECO:0000256" key="2">
    <source>
        <dbReference type="ARBA" id="ARBA00009222"/>
    </source>
</evidence>
<evidence type="ECO:0000313" key="14">
    <source>
        <dbReference type="Proteomes" id="UP000694561"/>
    </source>
</evidence>
<dbReference type="Pfam" id="PF00214">
    <property type="entry name" value="Calc_CGRP_IAPP"/>
    <property type="match status" value="1"/>
</dbReference>
<comment type="similarity">
    <text evidence="2">Belongs to the calcitonin family.</text>
</comment>
<comment type="function">
    <text evidence="9">Amylin/IAPP is a glucoregulatory peptide hormone that plays an important role in the regulation of energy homeostasis. Selectively inhibits insulin-stimulated glucose utilization and glycogen deposition in muscle, while not affecting adipocyte glucose metabolism. IAPP function is mediated by the CALCR-RAMPs (AMYRs) receptor complexes. Amylin can also bind CALCR receptor in the absence of RAMPs, although it is more selective for AMYRs.</text>
</comment>
<feature type="domain" description="Calcitonin peptide-like" evidence="12">
    <location>
        <begin position="33"/>
        <end position="75"/>
    </location>
</feature>
<dbReference type="GO" id="GO:0141163">
    <property type="term" value="P:positive regulation of cAMP/PKA signal transduction"/>
    <property type="evidence" value="ECO:0007669"/>
    <property type="project" value="Ensembl"/>
</dbReference>
<evidence type="ECO:0000313" key="13">
    <source>
        <dbReference type="Ensembl" id="ENSMMNP00015020477.1"/>
    </source>
</evidence>
<dbReference type="SMART" id="SM00113">
    <property type="entry name" value="CALCITONIN"/>
    <property type="match status" value="1"/>
</dbReference>
<dbReference type="GeneTree" id="ENSGT00510000048671"/>
<dbReference type="GO" id="GO:0007189">
    <property type="term" value="P:adenylate cyclase-activating G protein-coupled receptor signaling pathway"/>
    <property type="evidence" value="ECO:0007669"/>
    <property type="project" value="Ensembl"/>
</dbReference>
<dbReference type="GO" id="GO:0150061">
    <property type="term" value="P:amylin receptor 3 signaling pathway"/>
    <property type="evidence" value="ECO:0007669"/>
    <property type="project" value="Ensembl"/>
</dbReference>
<keyword evidence="7 11" id="KW-1015">Disulfide bond</keyword>
<dbReference type="GO" id="GO:0005615">
    <property type="term" value="C:extracellular space"/>
    <property type="evidence" value="ECO:0007669"/>
    <property type="project" value="Ensembl"/>
</dbReference>
<proteinExistence type="inferred from homology"/>
<dbReference type="GO" id="GO:0042802">
    <property type="term" value="F:identical protein binding"/>
    <property type="evidence" value="ECO:0007669"/>
    <property type="project" value="Ensembl"/>
</dbReference>
<evidence type="ECO:0000256" key="7">
    <source>
        <dbReference type="ARBA" id="ARBA00023157"/>
    </source>
</evidence>
<dbReference type="PANTHER" id="PTHR10505:SF4">
    <property type="entry name" value="ISLET AMYLOID POLYPEPTIDE"/>
    <property type="match status" value="1"/>
</dbReference>
<dbReference type="GO" id="GO:0050850">
    <property type="term" value="P:positive regulation of calcium-mediated signaling"/>
    <property type="evidence" value="ECO:0007669"/>
    <property type="project" value="Ensembl"/>
</dbReference>
<dbReference type="AlphaFoldDB" id="A0A8C6BRH8"/>
<organism evidence="13 14">
    <name type="scientific">Monodon monoceros</name>
    <name type="common">Narwhal</name>
    <name type="synonym">Ceratodon monodon</name>
    <dbReference type="NCBI Taxonomy" id="40151"/>
    <lineage>
        <taxon>Eukaryota</taxon>
        <taxon>Metazoa</taxon>
        <taxon>Chordata</taxon>
        <taxon>Craniata</taxon>
        <taxon>Vertebrata</taxon>
        <taxon>Euteleostomi</taxon>
        <taxon>Mammalia</taxon>
        <taxon>Eutheria</taxon>
        <taxon>Laurasiatheria</taxon>
        <taxon>Artiodactyla</taxon>
        <taxon>Whippomorpha</taxon>
        <taxon>Cetacea</taxon>
        <taxon>Odontoceti</taxon>
        <taxon>Monodontidae</taxon>
        <taxon>Monodon</taxon>
    </lineage>
</organism>
<dbReference type="GO" id="GO:0150060">
    <property type="term" value="P:amylin receptor 2 signaling pathway"/>
    <property type="evidence" value="ECO:0007669"/>
    <property type="project" value="Ensembl"/>
</dbReference>
<keyword evidence="5" id="KW-0372">Hormone</keyword>
<evidence type="ECO:0000256" key="4">
    <source>
        <dbReference type="ARBA" id="ARBA00022525"/>
    </source>
</evidence>
<accession>A0A8C6BRH8</accession>
<comment type="subunit">
    <text evidence="10">Can form homodimers. Interacts with IDE and INS. Interaction with INS inhibits homodimerization and fibril formation.</text>
</comment>
<name>A0A8C6BRH8_MONMO</name>
<evidence type="ECO:0000256" key="1">
    <source>
        <dbReference type="ARBA" id="ARBA00004613"/>
    </source>
</evidence>
<gene>
    <name evidence="13" type="primary">IAPP</name>
</gene>
<feature type="disulfide bond" evidence="11">
    <location>
        <begin position="36"/>
        <end position="41"/>
    </location>
</feature>
<evidence type="ECO:0000256" key="10">
    <source>
        <dbReference type="ARBA" id="ARBA00050014"/>
    </source>
</evidence>
<sequence>ICILLSKSFFKLGNRLVSNLSYLFDVTSHQMEKRKCYTATCATQRLENFLVWSSNNLGVIFSPTKVGSNTYGKRNTDDILKREPLNYLLPLEVSAPHSSYCINTLVICCRL</sequence>
<evidence type="ECO:0000256" key="5">
    <source>
        <dbReference type="ARBA" id="ARBA00022702"/>
    </source>
</evidence>
<dbReference type="InterPro" id="IPR021117">
    <property type="entry name" value="Calcitonin-like"/>
</dbReference>
<evidence type="ECO:0000256" key="3">
    <source>
        <dbReference type="ARBA" id="ARBA00021733"/>
    </source>
</evidence>
<evidence type="ECO:0000259" key="12">
    <source>
        <dbReference type="SMART" id="SM00113"/>
    </source>
</evidence>
<dbReference type="PRINTS" id="PR00818">
    <property type="entry name" value="ISLETAMYLOID"/>
</dbReference>
<evidence type="ECO:0000256" key="9">
    <source>
        <dbReference type="ARBA" id="ARBA00049594"/>
    </source>
</evidence>
<evidence type="ECO:0000256" key="8">
    <source>
        <dbReference type="ARBA" id="ARBA00030712"/>
    </source>
</evidence>
<dbReference type="GO" id="GO:0150059">
    <property type="term" value="P:amylin receptor 1 signaling pathway"/>
    <property type="evidence" value="ECO:0007669"/>
    <property type="project" value="Ensembl"/>
</dbReference>
<dbReference type="PANTHER" id="PTHR10505">
    <property type="entry name" value="CALCITONIN-RELATED"/>
    <property type="match status" value="1"/>
</dbReference>
<keyword evidence="6" id="KW-0034">Amyloid</keyword>
<comment type="subcellular location">
    <subcellularLocation>
        <location evidence="1">Secreted</location>
    </subcellularLocation>
</comment>
<evidence type="ECO:0000256" key="11">
    <source>
        <dbReference type="PIRSR" id="PIRSR621116-50"/>
    </source>
</evidence>
<dbReference type="Proteomes" id="UP000694561">
    <property type="component" value="Unplaced"/>
</dbReference>